<evidence type="ECO:0000256" key="8">
    <source>
        <dbReference type="ARBA" id="ARBA00048116"/>
    </source>
</evidence>
<keyword evidence="7" id="KW-0539">Nucleus</keyword>
<evidence type="ECO:0000256" key="9">
    <source>
        <dbReference type="RuleBase" id="RU003330"/>
    </source>
</evidence>
<dbReference type="GO" id="GO:0006221">
    <property type="term" value="P:pyrimidine nucleotide biosynthetic process"/>
    <property type="evidence" value="ECO:0007669"/>
    <property type="project" value="UniProtKB-KW"/>
</dbReference>
<name>A0A9W7BJP1_9STRA</name>
<dbReference type="GO" id="GO:0019205">
    <property type="term" value="F:nucleobase-containing compound kinase activity"/>
    <property type="evidence" value="ECO:0007669"/>
    <property type="project" value="InterPro"/>
</dbReference>
<protein>
    <submittedName>
        <fullName evidence="11">Uncharacterized protein</fullName>
    </submittedName>
</protein>
<dbReference type="NCBIfam" id="TIGR01359">
    <property type="entry name" value="UMP_CMP_kin_fam"/>
    <property type="match status" value="1"/>
</dbReference>
<dbReference type="SUPFAM" id="SSF52540">
    <property type="entry name" value="P-loop containing nucleoside triphosphate hydrolases"/>
    <property type="match status" value="1"/>
</dbReference>
<keyword evidence="3" id="KW-0547">Nucleotide-binding</keyword>
<feature type="region of interest" description="Disordered" evidence="10">
    <location>
        <begin position="21"/>
        <end position="41"/>
    </location>
</feature>
<reference evidence="12" key="1">
    <citation type="journal article" date="2023" name="Commun. Biol.">
        <title>Genome analysis of Parmales, the sister group of diatoms, reveals the evolutionary specialization of diatoms from phago-mixotrophs to photoautotrophs.</title>
        <authorList>
            <person name="Ban H."/>
            <person name="Sato S."/>
            <person name="Yoshikawa S."/>
            <person name="Yamada K."/>
            <person name="Nakamura Y."/>
            <person name="Ichinomiya M."/>
            <person name="Sato N."/>
            <person name="Blanc-Mathieu R."/>
            <person name="Endo H."/>
            <person name="Kuwata A."/>
            <person name="Ogata H."/>
        </authorList>
    </citation>
    <scope>NUCLEOTIDE SEQUENCE [LARGE SCALE GENOMIC DNA]</scope>
</reference>
<evidence type="ECO:0000313" key="11">
    <source>
        <dbReference type="EMBL" id="GMH91632.1"/>
    </source>
</evidence>
<keyword evidence="2 9" id="KW-0808">Transferase</keyword>
<keyword evidence="5" id="KW-0067">ATP-binding</keyword>
<keyword evidence="4 9" id="KW-0418">Kinase</keyword>
<keyword evidence="1" id="KW-0963">Cytoplasm</keyword>
<dbReference type="InterPro" id="IPR006266">
    <property type="entry name" value="UMP_CMP_kinase"/>
</dbReference>
<gene>
    <name evidence="11" type="ORF">TL16_g12108</name>
</gene>
<comment type="similarity">
    <text evidence="9">Belongs to the adenylate kinase family.</text>
</comment>
<accession>A0A9W7BJP1</accession>
<dbReference type="HAMAP" id="MF_00235">
    <property type="entry name" value="Adenylate_kinase_Adk"/>
    <property type="match status" value="1"/>
</dbReference>
<comment type="caution">
    <text evidence="11">The sequence shown here is derived from an EMBL/GenBank/DDBJ whole genome shotgun (WGS) entry which is preliminary data.</text>
</comment>
<evidence type="ECO:0000313" key="12">
    <source>
        <dbReference type="Proteomes" id="UP001162640"/>
    </source>
</evidence>
<evidence type="ECO:0000256" key="4">
    <source>
        <dbReference type="ARBA" id="ARBA00022777"/>
    </source>
</evidence>
<evidence type="ECO:0000256" key="1">
    <source>
        <dbReference type="ARBA" id="ARBA00022490"/>
    </source>
</evidence>
<dbReference type="Proteomes" id="UP001162640">
    <property type="component" value="Unassembled WGS sequence"/>
</dbReference>
<dbReference type="PANTHER" id="PTHR23359">
    <property type="entry name" value="NUCLEOTIDE KINASE"/>
    <property type="match status" value="1"/>
</dbReference>
<dbReference type="InterPro" id="IPR033690">
    <property type="entry name" value="Adenylat_kinase_CS"/>
</dbReference>
<dbReference type="GO" id="GO:0005524">
    <property type="term" value="F:ATP binding"/>
    <property type="evidence" value="ECO:0007669"/>
    <property type="project" value="UniProtKB-KW"/>
</dbReference>
<dbReference type="Pfam" id="PF00406">
    <property type="entry name" value="ADK"/>
    <property type="match status" value="1"/>
</dbReference>
<comment type="catalytic activity">
    <reaction evidence="8">
        <text>UMP + ATP = UDP + ADP</text>
        <dbReference type="Rhea" id="RHEA:24400"/>
        <dbReference type="ChEBI" id="CHEBI:30616"/>
        <dbReference type="ChEBI" id="CHEBI:57865"/>
        <dbReference type="ChEBI" id="CHEBI:58223"/>
        <dbReference type="ChEBI" id="CHEBI:456216"/>
        <dbReference type="EC" id="2.7.4.14"/>
    </reaction>
</comment>
<evidence type="ECO:0000256" key="5">
    <source>
        <dbReference type="ARBA" id="ARBA00022840"/>
    </source>
</evidence>
<sequence>MSELPPNTHYVTVTSSGLSEVDGLYVPSTEPPKESESGTMSSLGYWNGMKAWDRADRKSERNPALSYSGSYKAWRLARIDGHLAYTIVNDDPLPTEGTPWDVYKKGVAPAPTIKVWEEDPREKPNVVFVLGGPGAGKGTMCELAMNQLGWKHLSAGDLLRAERKEGGKNAALIEEYISAGKIVPVTITVGLIKKAMTTIMEETGIVNFLVDGFPRSLENWSGWQEVFGADAAMPTMLFFECPLPILEERIMGRAKYSGRSDDNVESLRKRFKTYKDETMPIVEVFKKAGKVVDIDSSKPREEVWDLVKEKLAPWSDHSLLESPLTERSECLLGLRPWPKKGKKE</sequence>
<evidence type="ECO:0000256" key="6">
    <source>
        <dbReference type="ARBA" id="ARBA00022975"/>
    </source>
</evidence>
<dbReference type="GO" id="GO:0009123">
    <property type="term" value="P:nucleoside monophosphate metabolic process"/>
    <property type="evidence" value="ECO:0007669"/>
    <property type="project" value="UniProtKB-ARBA"/>
</dbReference>
<evidence type="ECO:0000256" key="2">
    <source>
        <dbReference type="ARBA" id="ARBA00022679"/>
    </source>
</evidence>
<organism evidence="11 12">
    <name type="scientific">Triparma laevis f. inornata</name>
    <dbReference type="NCBI Taxonomy" id="1714386"/>
    <lineage>
        <taxon>Eukaryota</taxon>
        <taxon>Sar</taxon>
        <taxon>Stramenopiles</taxon>
        <taxon>Ochrophyta</taxon>
        <taxon>Bolidophyceae</taxon>
        <taxon>Parmales</taxon>
        <taxon>Triparmaceae</taxon>
        <taxon>Triparma</taxon>
    </lineage>
</organism>
<keyword evidence="6" id="KW-0665">Pyrimidine biosynthesis</keyword>
<dbReference type="EMBL" id="BLQM01000476">
    <property type="protein sequence ID" value="GMH91632.1"/>
    <property type="molecule type" value="Genomic_DNA"/>
</dbReference>
<evidence type="ECO:0000256" key="3">
    <source>
        <dbReference type="ARBA" id="ARBA00022741"/>
    </source>
</evidence>
<dbReference type="InterPro" id="IPR027417">
    <property type="entry name" value="P-loop_NTPase"/>
</dbReference>
<proteinExistence type="inferred from homology"/>
<dbReference type="PROSITE" id="PS00113">
    <property type="entry name" value="ADENYLATE_KINASE"/>
    <property type="match status" value="1"/>
</dbReference>
<dbReference type="PRINTS" id="PR00094">
    <property type="entry name" value="ADENYLTKNASE"/>
</dbReference>
<dbReference type="AlphaFoldDB" id="A0A9W7BJP1"/>
<evidence type="ECO:0000256" key="10">
    <source>
        <dbReference type="SAM" id="MobiDB-lite"/>
    </source>
</evidence>
<dbReference type="GO" id="GO:0016776">
    <property type="term" value="F:phosphotransferase activity, phosphate group as acceptor"/>
    <property type="evidence" value="ECO:0007669"/>
    <property type="project" value="InterPro"/>
</dbReference>
<dbReference type="Gene3D" id="3.40.50.300">
    <property type="entry name" value="P-loop containing nucleotide triphosphate hydrolases"/>
    <property type="match status" value="1"/>
</dbReference>
<dbReference type="InterPro" id="IPR000850">
    <property type="entry name" value="Adenylat/UMP-CMP_kin"/>
</dbReference>
<dbReference type="GO" id="GO:0006207">
    <property type="term" value="P:'de novo' pyrimidine nucleobase biosynthetic process"/>
    <property type="evidence" value="ECO:0007669"/>
    <property type="project" value="InterPro"/>
</dbReference>
<dbReference type="CDD" id="cd01428">
    <property type="entry name" value="ADK"/>
    <property type="match status" value="1"/>
</dbReference>
<evidence type="ECO:0000256" key="7">
    <source>
        <dbReference type="ARBA" id="ARBA00023242"/>
    </source>
</evidence>